<name>X0UXF9_9ZZZZ</name>
<dbReference type="EMBL" id="BARS01022040">
    <property type="protein sequence ID" value="GAG10519.1"/>
    <property type="molecule type" value="Genomic_DNA"/>
</dbReference>
<gene>
    <name evidence="1" type="ORF">S01H1_35285</name>
</gene>
<evidence type="ECO:0008006" key="2">
    <source>
        <dbReference type="Google" id="ProtNLM"/>
    </source>
</evidence>
<dbReference type="AlphaFoldDB" id="X0UXF9"/>
<sequence>MKKESFQLLADLVQAPSPSGFEEPVQKVVRKEMKKFADEVKTDVHGNVMGIKNSQGKPRLMLAGHCDEIGFT</sequence>
<accession>X0UXF9</accession>
<protein>
    <recommendedName>
        <fullName evidence="2">Peptidase M42 family protein</fullName>
    </recommendedName>
</protein>
<reference evidence="1" key="1">
    <citation type="journal article" date="2014" name="Front. Microbiol.">
        <title>High frequency of phylogenetically diverse reductive dehalogenase-homologous genes in deep subseafloor sedimentary metagenomes.</title>
        <authorList>
            <person name="Kawai M."/>
            <person name="Futagami T."/>
            <person name="Toyoda A."/>
            <person name="Takaki Y."/>
            <person name="Nishi S."/>
            <person name="Hori S."/>
            <person name="Arai W."/>
            <person name="Tsubouchi T."/>
            <person name="Morono Y."/>
            <person name="Uchiyama I."/>
            <person name="Ito T."/>
            <person name="Fujiyama A."/>
            <person name="Inagaki F."/>
            <person name="Takami H."/>
        </authorList>
    </citation>
    <scope>NUCLEOTIDE SEQUENCE</scope>
    <source>
        <strain evidence="1">Expedition CK06-06</strain>
    </source>
</reference>
<evidence type="ECO:0000313" key="1">
    <source>
        <dbReference type="EMBL" id="GAG10519.1"/>
    </source>
</evidence>
<feature type="non-terminal residue" evidence="1">
    <location>
        <position position="72"/>
    </location>
</feature>
<dbReference type="SUPFAM" id="SSF53187">
    <property type="entry name" value="Zn-dependent exopeptidases"/>
    <property type="match status" value="1"/>
</dbReference>
<dbReference type="PANTHER" id="PTHR32481:SF20">
    <property type="entry name" value="AMINOPEPTIDASE YSDC"/>
    <property type="match status" value="1"/>
</dbReference>
<organism evidence="1">
    <name type="scientific">marine sediment metagenome</name>
    <dbReference type="NCBI Taxonomy" id="412755"/>
    <lineage>
        <taxon>unclassified sequences</taxon>
        <taxon>metagenomes</taxon>
        <taxon>ecological metagenomes</taxon>
    </lineage>
</organism>
<dbReference type="PANTHER" id="PTHR32481">
    <property type="entry name" value="AMINOPEPTIDASE"/>
    <property type="match status" value="1"/>
</dbReference>
<proteinExistence type="predicted"/>
<dbReference type="Gene3D" id="3.40.630.10">
    <property type="entry name" value="Zn peptidases"/>
    <property type="match status" value="1"/>
</dbReference>
<comment type="caution">
    <text evidence="1">The sequence shown here is derived from an EMBL/GenBank/DDBJ whole genome shotgun (WGS) entry which is preliminary data.</text>
</comment>
<dbReference type="InterPro" id="IPR051464">
    <property type="entry name" value="Peptidase_M42_aminopept"/>
</dbReference>